<proteinExistence type="predicted"/>
<dbReference type="EMBL" id="VXPY01000031">
    <property type="protein sequence ID" value="MYD89671.1"/>
    <property type="molecule type" value="Genomic_DNA"/>
</dbReference>
<feature type="transmembrane region" description="Helical" evidence="1">
    <location>
        <begin position="6"/>
        <end position="24"/>
    </location>
</feature>
<dbReference type="InterPro" id="IPR019545">
    <property type="entry name" value="DM13_domain"/>
</dbReference>
<sequence length="214" mass="23330">MSRTLVYVVIVLGVVILAGGAAIFEPWTFFQTDVVDEAFPFDDMTEEQKAAYNSLPDEMKDGLMAMAEDEAIEPAMVKETTEAVLMPDAEVAEEPMPEMVPENMLLGMGEFGRIDPIHAAEGTAAIYQLSDGSRVLRLEDFKSTNGPELHVLLTTGTEATTFGDVGDYVDLGILKGNVGNQNYEIPAEVDLSAIKSVVIWCRPFKVVFSVANLM</sequence>
<dbReference type="PROSITE" id="PS51549">
    <property type="entry name" value="DM13"/>
    <property type="match status" value="1"/>
</dbReference>
<comment type="caution">
    <text evidence="3">The sequence shown here is derived from an EMBL/GenBank/DDBJ whole genome shotgun (WGS) entry which is preliminary data.</text>
</comment>
<protein>
    <submittedName>
        <fullName evidence="3">DM13 domain-containing protein</fullName>
    </submittedName>
</protein>
<dbReference type="Pfam" id="PF10517">
    <property type="entry name" value="DM13"/>
    <property type="match status" value="1"/>
</dbReference>
<keyword evidence="1" id="KW-1133">Transmembrane helix</keyword>
<keyword evidence="1" id="KW-0812">Transmembrane</keyword>
<gene>
    <name evidence="3" type="ORF">F4Y08_04930</name>
</gene>
<dbReference type="AlphaFoldDB" id="A0A6B1DR86"/>
<keyword evidence="1" id="KW-0472">Membrane</keyword>
<name>A0A6B1DR86_9CHLR</name>
<evidence type="ECO:0000259" key="2">
    <source>
        <dbReference type="PROSITE" id="PS51549"/>
    </source>
</evidence>
<feature type="domain" description="DM13" evidence="2">
    <location>
        <begin position="109"/>
        <end position="214"/>
    </location>
</feature>
<evidence type="ECO:0000256" key="1">
    <source>
        <dbReference type="SAM" id="Phobius"/>
    </source>
</evidence>
<reference evidence="3" key="1">
    <citation type="submission" date="2019-09" db="EMBL/GenBank/DDBJ databases">
        <title>Characterisation of the sponge microbiome using genome-centric metagenomics.</title>
        <authorList>
            <person name="Engelberts J.P."/>
            <person name="Robbins S.J."/>
            <person name="De Goeij J.M."/>
            <person name="Aranda M."/>
            <person name="Bell S.C."/>
            <person name="Webster N.S."/>
        </authorList>
    </citation>
    <scope>NUCLEOTIDE SEQUENCE</scope>
    <source>
        <strain evidence="3">SB0662_bin_9</strain>
    </source>
</reference>
<accession>A0A6B1DR86</accession>
<organism evidence="3">
    <name type="scientific">Caldilineaceae bacterium SB0662_bin_9</name>
    <dbReference type="NCBI Taxonomy" id="2605258"/>
    <lineage>
        <taxon>Bacteria</taxon>
        <taxon>Bacillati</taxon>
        <taxon>Chloroflexota</taxon>
        <taxon>Caldilineae</taxon>
        <taxon>Caldilineales</taxon>
        <taxon>Caldilineaceae</taxon>
    </lineage>
</organism>
<evidence type="ECO:0000313" key="3">
    <source>
        <dbReference type="EMBL" id="MYD89671.1"/>
    </source>
</evidence>